<dbReference type="EMBL" id="CP013118">
    <property type="protein sequence ID" value="ALO16490.1"/>
    <property type="molecule type" value="Genomic_DNA"/>
</dbReference>
<evidence type="ECO:0008006" key="5">
    <source>
        <dbReference type="Google" id="ProtNLM"/>
    </source>
</evidence>
<dbReference type="STRING" id="1307839.L21SP5_02870"/>
<reference evidence="3 4" key="1">
    <citation type="submission" date="2015-11" db="EMBL/GenBank/DDBJ databases">
        <title>Description and complete genome sequence of a novel strain predominating in hypersaline microbial mats and representing a new family of the Bacteriodetes phylum.</title>
        <authorList>
            <person name="Spring S."/>
            <person name="Bunk B."/>
            <person name="Sproer C."/>
            <person name="Klenk H.-P."/>
        </authorList>
    </citation>
    <scope>NUCLEOTIDE SEQUENCE [LARGE SCALE GENOMIC DNA]</scope>
    <source>
        <strain evidence="3 4">L21-Spi-D4</strain>
    </source>
</reference>
<evidence type="ECO:0000313" key="3">
    <source>
        <dbReference type="EMBL" id="ALO16490.1"/>
    </source>
</evidence>
<dbReference type="RefSeq" id="WP_057953855.1">
    <property type="nucleotide sequence ID" value="NZ_CP013118.1"/>
</dbReference>
<accession>A0A0S2I2P4</accession>
<proteinExistence type="predicted"/>
<protein>
    <recommendedName>
        <fullName evidence="5">Protein BatD</fullName>
    </recommendedName>
</protein>
<feature type="chain" id="PRO_5006599573" description="Protein BatD" evidence="2">
    <location>
        <begin position="22"/>
        <end position="325"/>
    </location>
</feature>
<dbReference type="OrthoDB" id="9807384at2"/>
<evidence type="ECO:0000256" key="1">
    <source>
        <dbReference type="SAM" id="Phobius"/>
    </source>
</evidence>
<evidence type="ECO:0000256" key="2">
    <source>
        <dbReference type="SAM" id="SignalP"/>
    </source>
</evidence>
<keyword evidence="2" id="KW-0732">Signal</keyword>
<gene>
    <name evidence="3" type="ORF">L21SP5_02870</name>
</gene>
<evidence type="ECO:0000313" key="4">
    <source>
        <dbReference type="Proteomes" id="UP000064893"/>
    </source>
</evidence>
<keyword evidence="1" id="KW-1133">Transmembrane helix</keyword>
<name>A0A0S2I2P4_9BACT</name>
<dbReference type="Proteomes" id="UP000064893">
    <property type="component" value="Chromosome"/>
</dbReference>
<feature type="transmembrane region" description="Helical" evidence="1">
    <location>
        <begin position="161"/>
        <end position="182"/>
    </location>
</feature>
<feature type="signal peptide" evidence="2">
    <location>
        <begin position="1"/>
        <end position="21"/>
    </location>
</feature>
<keyword evidence="1" id="KW-0812">Transmembrane</keyword>
<dbReference type="KEGG" id="blq:L21SP5_02870"/>
<dbReference type="AlphaFoldDB" id="A0A0S2I2P4"/>
<keyword evidence="4" id="KW-1185">Reference proteome</keyword>
<sequence precursor="true">MKQRIFSILLILILKTSLVQGQGARVEASLDTSMMLIGDHVEFALSANVPNDARVSFPPLMDTLVDKIEIIRDLPFDTILEEGRKTVRKPYIITSFDSGSYEIKPYRIAVSYGNNHMDTLRTNPVYLGVTTFNIDSAANAIADIKKPIETPLTFKEFLNEYAIYAGLIIFILALIFTLWWYFKKQQKQKAAIPKKTKPSEPPHVIALRELEELQGKKLWQKDKIKSHYSMLSDIVRKYLEHRFDVPAMENTTGYIELYLKNYNILDTENYKKVSDILEMADLAKFAKFSPLPDDNSRTMDYAYQLVISTKEQIVEPEQENEKESQ</sequence>
<organism evidence="3 4">
    <name type="scientific">Salinivirga cyanobacteriivorans</name>
    <dbReference type="NCBI Taxonomy" id="1307839"/>
    <lineage>
        <taxon>Bacteria</taxon>
        <taxon>Pseudomonadati</taxon>
        <taxon>Bacteroidota</taxon>
        <taxon>Bacteroidia</taxon>
        <taxon>Bacteroidales</taxon>
        <taxon>Salinivirgaceae</taxon>
        <taxon>Salinivirga</taxon>
    </lineage>
</organism>
<keyword evidence="1" id="KW-0472">Membrane</keyword>